<evidence type="ECO:0000313" key="4">
    <source>
        <dbReference type="EMBL" id="EPS68832.1"/>
    </source>
</evidence>
<reference evidence="4 5" key="1">
    <citation type="journal article" date="2013" name="BMC Genomics">
        <title>The miniature genome of a carnivorous plant Genlisea aurea contains a low number of genes and short non-coding sequences.</title>
        <authorList>
            <person name="Leushkin E.V."/>
            <person name="Sutormin R.A."/>
            <person name="Nabieva E.R."/>
            <person name="Penin A.A."/>
            <person name="Kondrashov A.S."/>
            <person name="Logacheva M.D."/>
        </authorList>
    </citation>
    <scope>NUCLEOTIDE SEQUENCE [LARGE SCALE GENOMIC DNA]</scope>
</reference>
<dbReference type="GO" id="GO:0008270">
    <property type="term" value="F:zinc ion binding"/>
    <property type="evidence" value="ECO:0007669"/>
    <property type="project" value="UniProtKB-KW"/>
</dbReference>
<dbReference type="SUPFAM" id="SSF57667">
    <property type="entry name" value="beta-beta-alpha zinc fingers"/>
    <property type="match status" value="1"/>
</dbReference>
<dbReference type="PROSITE" id="PS50157">
    <property type="entry name" value="ZINC_FINGER_C2H2_2"/>
    <property type="match status" value="1"/>
</dbReference>
<dbReference type="Proteomes" id="UP000015453">
    <property type="component" value="Unassembled WGS sequence"/>
</dbReference>
<sequence>MRIRHGETRKGKVEVSEHVCYVCGRKFLSEKSLSGHMRVHPERQWRGIHPPPPLVNGDFDDDGWSSDSSCLSFGRVSIRGMGSALLAEDSDSNSASGSVCERREMVRAAGILLILKNAEIEEEEDEENGNKLMKNFDLNETPTIGG</sequence>
<dbReference type="PANTHER" id="PTHR47591">
    <property type="entry name" value="ZINC FINGER PROTEIN ZAT2-RELATED"/>
    <property type="match status" value="1"/>
</dbReference>
<feature type="domain" description="C2H2-type" evidence="3">
    <location>
        <begin position="18"/>
        <end position="45"/>
    </location>
</feature>
<gene>
    <name evidence="4" type="ORF">M569_05938</name>
</gene>
<dbReference type="Gene3D" id="3.30.160.60">
    <property type="entry name" value="Classic Zinc Finger"/>
    <property type="match status" value="1"/>
</dbReference>
<dbReference type="PROSITE" id="PS00028">
    <property type="entry name" value="ZINC_FINGER_C2H2_1"/>
    <property type="match status" value="1"/>
</dbReference>
<dbReference type="EMBL" id="AUSU01002420">
    <property type="protein sequence ID" value="EPS68832.1"/>
    <property type="molecule type" value="Genomic_DNA"/>
</dbReference>
<dbReference type="OrthoDB" id="6077919at2759"/>
<accession>S8E8U5</accession>
<evidence type="ECO:0000256" key="2">
    <source>
        <dbReference type="SAM" id="MobiDB-lite"/>
    </source>
</evidence>
<keyword evidence="5" id="KW-1185">Reference proteome</keyword>
<dbReference type="AlphaFoldDB" id="S8E8U5"/>
<dbReference type="PANTHER" id="PTHR47591:SF13">
    <property type="entry name" value="OS02G0293900 PROTEIN"/>
    <property type="match status" value="1"/>
</dbReference>
<dbReference type="InterPro" id="IPR036236">
    <property type="entry name" value="Znf_C2H2_sf"/>
</dbReference>
<evidence type="ECO:0000313" key="5">
    <source>
        <dbReference type="Proteomes" id="UP000015453"/>
    </source>
</evidence>
<comment type="caution">
    <text evidence="4">The sequence shown here is derived from an EMBL/GenBank/DDBJ whole genome shotgun (WGS) entry which is preliminary data.</text>
</comment>
<protein>
    <recommendedName>
        <fullName evidence="3">C2H2-type domain-containing protein</fullName>
    </recommendedName>
</protein>
<feature type="region of interest" description="Disordered" evidence="2">
    <location>
        <begin position="123"/>
        <end position="146"/>
    </location>
</feature>
<keyword evidence="1" id="KW-0479">Metal-binding</keyword>
<keyword evidence="1" id="KW-0862">Zinc</keyword>
<evidence type="ECO:0000256" key="1">
    <source>
        <dbReference type="PROSITE-ProRule" id="PRU00042"/>
    </source>
</evidence>
<name>S8E8U5_9LAMI</name>
<proteinExistence type="predicted"/>
<organism evidence="4 5">
    <name type="scientific">Genlisea aurea</name>
    <dbReference type="NCBI Taxonomy" id="192259"/>
    <lineage>
        <taxon>Eukaryota</taxon>
        <taxon>Viridiplantae</taxon>
        <taxon>Streptophyta</taxon>
        <taxon>Embryophyta</taxon>
        <taxon>Tracheophyta</taxon>
        <taxon>Spermatophyta</taxon>
        <taxon>Magnoliopsida</taxon>
        <taxon>eudicotyledons</taxon>
        <taxon>Gunneridae</taxon>
        <taxon>Pentapetalae</taxon>
        <taxon>asterids</taxon>
        <taxon>lamiids</taxon>
        <taxon>Lamiales</taxon>
        <taxon>Lentibulariaceae</taxon>
        <taxon>Genlisea</taxon>
    </lineage>
</organism>
<keyword evidence="1" id="KW-0863">Zinc-finger</keyword>
<dbReference type="InterPro" id="IPR013087">
    <property type="entry name" value="Znf_C2H2_type"/>
</dbReference>
<evidence type="ECO:0000259" key="3">
    <source>
        <dbReference type="PROSITE" id="PS50157"/>
    </source>
</evidence>